<evidence type="ECO:0000256" key="7">
    <source>
        <dbReference type="ARBA" id="ARBA00022840"/>
    </source>
</evidence>
<dbReference type="GO" id="GO:0005524">
    <property type="term" value="F:ATP binding"/>
    <property type="evidence" value="ECO:0007669"/>
    <property type="project" value="UniProtKB-KW"/>
</dbReference>
<accession>G0V1G1</accession>
<evidence type="ECO:0000256" key="4">
    <source>
        <dbReference type="ARBA" id="ARBA00022801"/>
    </source>
</evidence>
<sequence length="718" mass="81203">MSATELFDPCTFLASCEGSALILEDSYLVEQTAERGATASQVIPTIQNVVYTNMALSSHGFTDQGDSNTQQKDVIHWMCEQERNEWNHVATTAQIDGVLYGDSNSFPMELLKDMKPCGGVLCSASCDELMSVMTTFHEVSQQQAEGDTIDGVVQWSKATLILTPGGRVSAWEALFRRSNETSRIHIYGRDEEDGAVPSQLFAEYDYVICSYEFFRDEPDPQTGLPGELHMAQWNRVVLFHPPFFGDFASREGYLCNELQARSRWILLHLVHVESLGDLYGFLRFLHVPFLGLCGTWVRCVWEPLNRRGSDNKAAEILFHVMANMFRLVVKVNRGAALARTVEDVEFITANLTFEERRIHNCILEEADGMVLKARDQHASCRSVVEILKFCCLAAMHVNLGLEGLQRHTSVELSPAQRGQKVKDIINTLVEKGTRKSEFLNELERGLLAGVISEGPCPICCRWTNELSIFNCAHVFCSGCAERLRVNGAYTCPTCRTRSRDTIPVPHGILKHYVISVPCDVSQWCMSSKTTKLAEYLSTLTEGYKALVFSCSRRFFHCVQHHFQNMGFDSAVLEWEDRSELLKIEQWFNSDAGEICSDEEQEAKPVRRILFFPYHASDCGVRLNGVTHCIFMHPVWVPATENCVLECINWQYGQQKPKFVRILADVPLEEYMNKLCEKKRRAGDDERVLWTEIFEVFNEASHTTAKPPAPENSITSGGD</sequence>
<proteinExistence type="predicted"/>
<dbReference type="EMBL" id="HE575324">
    <property type="protein sequence ID" value="CCC95482.1"/>
    <property type="molecule type" value="Genomic_DNA"/>
</dbReference>
<dbReference type="CDD" id="cd16449">
    <property type="entry name" value="RING-HC"/>
    <property type="match status" value="1"/>
</dbReference>
<dbReference type="InterPro" id="IPR017907">
    <property type="entry name" value="Znf_RING_CS"/>
</dbReference>
<gene>
    <name evidence="10" type="ORF">TCIL3000_11_9470</name>
</gene>
<dbReference type="PROSITE" id="PS00518">
    <property type="entry name" value="ZF_RING_1"/>
    <property type="match status" value="1"/>
</dbReference>
<dbReference type="InterPro" id="IPR038718">
    <property type="entry name" value="SNF2-like_sf"/>
</dbReference>
<dbReference type="SUPFAM" id="SSF52540">
    <property type="entry name" value="P-loop containing nucleoside triphosphate hydrolases"/>
    <property type="match status" value="1"/>
</dbReference>
<evidence type="ECO:0000256" key="8">
    <source>
        <dbReference type="PROSITE-ProRule" id="PRU00175"/>
    </source>
</evidence>
<dbReference type="PANTHER" id="PTHR45626">
    <property type="entry name" value="TRANSCRIPTION TERMINATION FACTOR 2-RELATED"/>
    <property type="match status" value="1"/>
</dbReference>
<keyword evidence="5" id="KW-0347">Helicase</keyword>
<dbReference type="SUPFAM" id="SSF57850">
    <property type="entry name" value="RING/U-box"/>
    <property type="match status" value="1"/>
</dbReference>
<evidence type="ECO:0000256" key="3">
    <source>
        <dbReference type="ARBA" id="ARBA00022771"/>
    </source>
</evidence>
<dbReference type="GO" id="GO:0005634">
    <property type="term" value="C:nucleus"/>
    <property type="evidence" value="ECO:0007669"/>
    <property type="project" value="TreeGrafter"/>
</dbReference>
<dbReference type="Gene3D" id="3.30.40.10">
    <property type="entry name" value="Zinc/RING finger domain, C3HC4 (zinc finger)"/>
    <property type="match status" value="1"/>
</dbReference>
<evidence type="ECO:0000256" key="5">
    <source>
        <dbReference type="ARBA" id="ARBA00022806"/>
    </source>
</evidence>
<dbReference type="InterPro" id="IPR013083">
    <property type="entry name" value="Znf_RING/FYVE/PHD"/>
</dbReference>
<dbReference type="InterPro" id="IPR001841">
    <property type="entry name" value="Znf_RING"/>
</dbReference>
<evidence type="ECO:0000313" key="10">
    <source>
        <dbReference type="EMBL" id="CCC95482.1"/>
    </source>
</evidence>
<dbReference type="InterPro" id="IPR027417">
    <property type="entry name" value="P-loop_NTPase"/>
</dbReference>
<name>G0V1G1_TRYCI</name>
<dbReference type="InterPro" id="IPR000330">
    <property type="entry name" value="SNF2_N"/>
</dbReference>
<dbReference type="VEuPathDB" id="TriTrypDB:TcIL3000.11.9470"/>
<evidence type="ECO:0000256" key="1">
    <source>
        <dbReference type="ARBA" id="ARBA00022723"/>
    </source>
</evidence>
<dbReference type="PROSITE" id="PS50089">
    <property type="entry name" value="ZF_RING_2"/>
    <property type="match status" value="1"/>
</dbReference>
<evidence type="ECO:0000259" key="9">
    <source>
        <dbReference type="PROSITE" id="PS50089"/>
    </source>
</evidence>
<dbReference type="Pfam" id="PF00176">
    <property type="entry name" value="SNF2-rel_dom"/>
    <property type="match status" value="1"/>
</dbReference>
<dbReference type="GO" id="GO:0006281">
    <property type="term" value="P:DNA repair"/>
    <property type="evidence" value="ECO:0007669"/>
    <property type="project" value="TreeGrafter"/>
</dbReference>
<keyword evidence="4" id="KW-0378">Hydrolase</keyword>
<protein>
    <submittedName>
        <fullName evidence="10">Uncharacterized protein TCIL3000_11_9470</fullName>
    </submittedName>
</protein>
<feature type="domain" description="RING-type" evidence="9">
    <location>
        <begin position="456"/>
        <end position="495"/>
    </location>
</feature>
<dbReference type="Gene3D" id="3.40.50.10810">
    <property type="entry name" value="Tandem AAA-ATPase domain"/>
    <property type="match status" value="1"/>
</dbReference>
<dbReference type="SMART" id="SM00184">
    <property type="entry name" value="RING"/>
    <property type="match status" value="1"/>
</dbReference>
<keyword evidence="2" id="KW-0547">Nucleotide-binding</keyword>
<dbReference type="PANTHER" id="PTHR45626:SF17">
    <property type="entry name" value="HELICASE-LIKE TRANSCRIPTION FACTOR"/>
    <property type="match status" value="1"/>
</dbReference>
<keyword evidence="6" id="KW-0862">Zinc</keyword>
<keyword evidence="1" id="KW-0479">Metal-binding</keyword>
<reference evidence="10" key="1">
    <citation type="journal article" date="2012" name="Proc. Natl. Acad. Sci. U.S.A.">
        <title>Antigenic diversity is generated by distinct evolutionary mechanisms in African trypanosome species.</title>
        <authorList>
            <person name="Jackson A.P."/>
            <person name="Berry A."/>
            <person name="Aslett M."/>
            <person name="Allison H.C."/>
            <person name="Burton P."/>
            <person name="Vavrova-Anderson J."/>
            <person name="Brown R."/>
            <person name="Browne H."/>
            <person name="Corton N."/>
            <person name="Hauser H."/>
            <person name="Gamble J."/>
            <person name="Gilderthorp R."/>
            <person name="Marcello L."/>
            <person name="McQuillan J."/>
            <person name="Otto T.D."/>
            <person name="Quail M.A."/>
            <person name="Sanders M.J."/>
            <person name="van Tonder A."/>
            <person name="Ginger M.L."/>
            <person name="Field M.C."/>
            <person name="Barry J.D."/>
            <person name="Hertz-Fowler C."/>
            <person name="Berriman M."/>
        </authorList>
    </citation>
    <scope>NUCLEOTIDE SEQUENCE</scope>
    <source>
        <strain evidence="10">IL3000</strain>
    </source>
</reference>
<evidence type="ECO:0000256" key="2">
    <source>
        <dbReference type="ARBA" id="ARBA00022741"/>
    </source>
</evidence>
<dbReference type="GO" id="GO:0008094">
    <property type="term" value="F:ATP-dependent activity, acting on DNA"/>
    <property type="evidence" value="ECO:0007669"/>
    <property type="project" value="TreeGrafter"/>
</dbReference>
<dbReference type="GO" id="GO:0016787">
    <property type="term" value="F:hydrolase activity"/>
    <property type="evidence" value="ECO:0007669"/>
    <property type="project" value="UniProtKB-KW"/>
</dbReference>
<keyword evidence="7" id="KW-0067">ATP-binding</keyword>
<dbReference type="InterPro" id="IPR050628">
    <property type="entry name" value="SNF2_RAD54_helicase_TF"/>
</dbReference>
<organism evidence="10">
    <name type="scientific">Trypanosoma congolense (strain IL3000)</name>
    <dbReference type="NCBI Taxonomy" id="1068625"/>
    <lineage>
        <taxon>Eukaryota</taxon>
        <taxon>Discoba</taxon>
        <taxon>Euglenozoa</taxon>
        <taxon>Kinetoplastea</taxon>
        <taxon>Metakinetoplastina</taxon>
        <taxon>Trypanosomatida</taxon>
        <taxon>Trypanosomatidae</taxon>
        <taxon>Trypanosoma</taxon>
        <taxon>Nannomonas</taxon>
    </lineage>
</organism>
<dbReference type="GO" id="GO:0004386">
    <property type="term" value="F:helicase activity"/>
    <property type="evidence" value="ECO:0007669"/>
    <property type="project" value="UniProtKB-KW"/>
</dbReference>
<dbReference type="AlphaFoldDB" id="G0V1G1"/>
<keyword evidence="3 8" id="KW-0863">Zinc-finger</keyword>
<dbReference type="Gene3D" id="3.40.50.300">
    <property type="entry name" value="P-loop containing nucleotide triphosphate hydrolases"/>
    <property type="match status" value="1"/>
</dbReference>
<dbReference type="GO" id="GO:0008270">
    <property type="term" value="F:zinc ion binding"/>
    <property type="evidence" value="ECO:0007669"/>
    <property type="project" value="UniProtKB-KW"/>
</dbReference>
<dbReference type="Pfam" id="PF13920">
    <property type="entry name" value="zf-C3HC4_3"/>
    <property type="match status" value="1"/>
</dbReference>
<evidence type="ECO:0000256" key="6">
    <source>
        <dbReference type="ARBA" id="ARBA00022833"/>
    </source>
</evidence>